<name>A0AA36BGC4_OCTVU</name>
<dbReference type="InterPro" id="IPR009057">
    <property type="entry name" value="Homeodomain-like_sf"/>
</dbReference>
<feature type="domain" description="OAR" evidence="10">
    <location>
        <begin position="466"/>
        <end position="479"/>
    </location>
</feature>
<keyword evidence="12" id="KW-1185">Reference proteome</keyword>
<evidence type="ECO:0000256" key="5">
    <source>
        <dbReference type="ARBA" id="ARBA00023242"/>
    </source>
</evidence>
<evidence type="ECO:0000313" key="11">
    <source>
        <dbReference type="EMBL" id="CAI9733930.1"/>
    </source>
</evidence>
<feature type="region of interest" description="Disordered" evidence="8">
    <location>
        <begin position="221"/>
        <end position="284"/>
    </location>
</feature>
<proteinExistence type="predicted"/>
<keyword evidence="5 6" id="KW-0539">Nucleus</keyword>
<feature type="compositionally biased region" description="Low complexity" evidence="8">
    <location>
        <begin position="108"/>
        <end position="149"/>
    </location>
</feature>
<dbReference type="PANTHER" id="PTHR24329">
    <property type="entry name" value="HOMEOBOX PROTEIN ARISTALESS"/>
    <property type="match status" value="1"/>
</dbReference>
<dbReference type="GO" id="GO:0000981">
    <property type="term" value="F:DNA-binding transcription factor activity, RNA polymerase II-specific"/>
    <property type="evidence" value="ECO:0007669"/>
    <property type="project" value="InterPro"/>
</dbReference>
<dbReference type="InterPro" id="IPR001356">
    <property type="entry name" value="HD"/>
</dbReference>
<sequence>MTAESTQVDSDLSPGPQTNGANKISSSNNNNNNNINNTSNINSNSNNNSSNNNKSCPNNKISSTIKLSVGGGGVVTSNNNNNNNNGTNNSNSSHQHHHHHHHHHHNHSNSNNNNNNNTNNNNNNSNTNNNNNNNNKNNGHTNSGGSSNNRKFNSYSIDDILGMRGPKWTPRGDLTGERNPTILKGECTNIVVADSCTDVPNRTHFDETSALVTTDMCSYGASESNSMTDSRKEHCQPPSLQSAQSLEDATSPGVGDSLMQSGHMNGDDGGVSSPKPRKIRRSRTTFTTYQLHQLERSFEKTQYPDVFTREELAMRLDLSEARVQVWFQNRRAKWRKREKAMGRESPTFLSNEHIQSLPDVSSLAGSTHFNSTASDSFWQNRFPHLTGVSPFLTLHHQPGFSTIAPSCIPGKLPFGGLLSNYVGASGGTPSVLPNILLNSSMIPSPHISHSPVRFTFDPDVVDMRKSSIDNLRFKAKEHSSTMDHIPMLAHAHQELAKS</sequence>
<dbReference type="PROSITE" id="PS50803">
    <property type="entry name" value="OAR"/>
    <property type="match status" value="1"/>
</dbReference>
<evidence type="ECO:0000256" key="3">
    <source>
        <dbReference type="ARBA" id="ARBA00023125"/>
    </source>
</evidence>
<dbReference type="CDD" id="cd00086">
    <property type="entry name" value="homeodomain"/>
    <property type="match status" value="1"/>
</dbReference>
<feature type="compositionally biased region" description="Low complexity" evidence="8">
    <location>
        <begin position="77"/>
        <end position="93"/>
    </location>
</feature>
<organism evidence="11 12">
    <name type="scientific">Octopus vulgaris</name>
    <name type="common">Common octopus</name>
    <dbReference type="NCBI Taxonomy" id="6645"/>
    <lineage>
        <taxon>Eukaryota</taxon>
        <taxon>Metazoa</taxon>
        <taxon>Spiralia</taxon>
        <taxon>Lophotrochozoa</taxon>
        <taxon>Mollusca</taxon>
        <taxon>Cephalopoda</taxon>
        <taxon>Coleoidea</taxon>
        <taxon>Octopodiformes</taxon>
        <taxon>Octopoda</taxon>
        <taxon>Incirrata</taxon>
        <taxon>Octopodidae</taxon>
        <taxon>Octopus</taxon>
    </lineage>
</organism>
<dbReference type="Pfam" id="PF03826">
    <property type="entry name" value="OAR"/>
    <property type="match status" value="1"/>
</dbReference>
<feature type="region of interest" description="Disordered" evidence="8">
    <location>
        <begin position="161"/>
        <end position="180"/>
    </location>
</feature>
<dbReference type="GO" id="GO:0005634">
    <property type="term" value="C:nucleus"/>
    <property type="evidence" value="ECO:0007669"/>
    <property type="project" value="UniProtKB-SubCell"/>
</dbReference>
<dbReference type="PROSITE" id="PS00027">
    <property type="entry name" value="HOMEOBOX_1"/>
    <property type="match status" value="1"/>
</dbReference>
<gene>
    <name evidence="11" type="ORF">OCTVUL_1B006923</name>
</gene>
<dbReference type="PANTHER" id="PTHR24329:SF543">
    <property type="entry name" value="FI01017P-RELATED"/>
    <property type="match status" value="1"/>
</dbReference>
<dbReference type="EMBL" id="OX597828">
    <property type="protein sequence ID" value="CAI9733930.1"/>
    <property type="molecule type" value="Genomic_DNA"/>
</dbReference>
<protein>
    <submittedName>
        <fullName evidence="11">Homeobox Rx1-like</fullName>
    </submittedName>
</protein>
<feature type="region of interest" description="Disordered" evidence="8">
    <location>
        <begin position="1"/>
        <end position="153"/>
    </location>
</feature>
<dbReference type="InterPro" id="IPR003654">
    <property type="entry name" value="OAR_dom"/>
</dbReference>
<dbReference type="SUPFAM" id="SSF46689">
    <property type="entry name" value="Homeodomain-like"/>
    <property type="match status" value="1"/>
</dbReference>
<evidence type="ECO:0000256" key="8">
    <source>
        <dbReference type="SAM" id="MobiDB-lite"/>
    </source>
</evidence>
<dbReference type="Pfam" id="PF00046">
    <property type="entry name" value="Homeodomain"/>
    <property type="match status" value="1"/>
</dbReference>
<dbReference type="PROSITE" id="PS50071">
    <property type="entry name" value="HOMEOBOX_2"/>
    <property type="match status" value="1"/>
</dbReference>
<evidence type="ECO:0000256" key="7">
    <source>
        <dbReference type="RuleBase" id="RU000682"/>
    </source>
</evidence>
<feature type="DNA-binding region" description="Homeobox" evidence="6">
    <location>
        <begin position="279"/>
        <end position="338"/>
    </location>
</feature>
<accession>A0AA36BGC4</accession>
<feature type="compositionally biased region" description="Basic residues" evidence="8">
    <location>
        <begin position="94"/>
        <end position="107"/>
    </location>
</feature>
<dbReference type="InterPro" id="IPR050649">
    <property type="entry name" value="Paired_Homeobox_TFs"/>
</dbReference>
<feature type="compositionally biased region" description="Low complexity" evidence="8">
    <location>
        <begin position="22"/>
        <end position="63"/>
    </location>
</feature>
<evidence type="ECO:0000256" key="2">
    <source>
        <dbReference type="ARBA" id="ARBA00022473"/>
    </source>
</evidence>
<dbReference type="AlphaFoldDB" id="A0AA36BGC4"/>
<evidence type="ECO:0000256" key="6">
    <source>
        <dbReference type="PROSITE-ProRule" id="PRU00108"/>
    </source>
</evidence>
<dbReference type="InterPro" id="IPR017970">
    <property type="entry name" value="Homeobox_CS"/>
</dbReference>
<keyword evidence="3 6" id="KW-0238">DNA-binding</keyword>
<keyword evidence="2" id="KW-0217">Developmental protein</keyword>
<dbReference type="SMART" id="SM00389">
    <property type="entry name" value="HOX"/>
    <property type="match status" value="1"/>
</dbReference>
<dbReference type="Proteomes" id="UP001162480">
    <property type="component" value="Chromosome 15"/>
</dbReference>
<feature type="compositionally biased region" description="Polar residues" evidence="8">
    <location>
        <begin position="238"/>
        <end position="248"/>
    </location>
</feature>
<comment type="subcellular location">
    <subcellularLocation>
        <location evidence="1 6 7">Nucleus</location>
    </subcellularLocation>
</comment>
<reference evidence="11" key="1">
    <citation type="submission" date="2023-08" db="EMBL/GenBank/DDBJ databases">
        <authorList>
            <person name="Alioto T."/>
            <person name="Alioto T."/>
            <person name="Gomez Garrido J."/>
        </authorList>
    </citation>
    <scope>NUCLEOTIDE SEQUENCE</scope>
</reference>
<evidence type="ECO:0000256" key="4">
    <source>
        <dbReference type="ARBA" id="ARBA00023155"/>
    </source>
</evidence>
<feature type="domain" description="Homeobox" evidence="9">
    <location>
        <begin position="277"/>
        <end position="337"/>
    </location>
</feature>
<feature type="compositionally biased region" description="Polar residues" evidence="8">
    <location>
        <begin position="1"/>
        <end position="21"/>
    </location>
</feature>
<dbReference type="FunFam" id="1.10.10.60:FF:000102">
    <property type="entry name" value="Aristaless related homeobox"/>
    <property type="match status" value="1"/>
</dbReference>
<evidence type="ECO:0000259" key="10">
    <source>
        <dbReference type="PROSITE" id="PS50803"/>
    </source>
</evidence>
<evidence type="ECO:0000313" key="12">
    <source>
        <dbReference type="Proteomes" id="UP001162480"/>
    </source>
</evidence>
<keyword evidence="4 6" id="KW-0371">Homeobox</keyword>
<dbReference type="Gene3D" id="1.10.10.60">
    <property type="entry name" value="Homeodomain-like"/>
    <property type="match status" value="1"/>
</dbReference>
<evidence type="ECO:0000256" key="1">
    <source>
        <dbReference type="ARBA" id="ARBA00004123"/>
    </source>
</evidence>
<evidence type="ECO:0000259" key="9">
    <source>
        <dbReference type="PROSITE" id="PS50071"/>
    </source>
</evidence>
<dbReference type="GO" id="GO:0000977">
    <property type="term" value="F:RNA polymerase II transcription regulatory region sequence-specific DNA binding"/>
    <property type="evidence" value="ECO:0007669"/>
    <property type="project" value="TreeGrafter"/>
</dbReference>